<dbReference type="PROSITE" id="PS50404">
    <property type="entry name" value="GST_NTER"/>
    <property type="match status" value="1"/>
</dbReference>
<dbReference type="Pfam" id="PF13417">
    <property type="entry name" value="GST_N_3"/>
    <property type="match status" value="1"/>
</dbReference>
<dbReference type="EMBL" id="CDMZ01002088">
    <property type="protein sequence ID" value="CEM40698.1"/>
    <property type="molecule type" value="Genomic_DNA"/>
</dbReference>
<reference evidence="3" key="1">
    <citation type="submission" date="2014-11" db="EMBL/GenBank/DDBJ databases">
        <authorList>
            <person name="Otto D Thomas"/>
            <person name="Naeem Raeece"/>
        </authorList>
    </citation>
    <scope>NUCLEOTIDE SEQUENCE</scope>
</reference>
<feature type="region of interest" description="Disordered" evidence="1">
    <location>
        <begin position="64"/>
        <end position="83"/>
    </location>
</feature>
<dbReference type="InterPro" id="IPR004045">
    <property type="entry name" value="Glutathione_S-Trfase_N"/>
</dbReference>
<dbReference type="InterPro" id="IPR036249">
    <property type="entry name" value="Thioredoxin-like_sf"/>
</dbReference>
<accession>A0A0G4HAA6</accession>
<protein>
    <recommendedName>
        <fullName evidence="2">GST N-terminal domain-containing protein</fullName>
    </recommendedName>
</protein>
<feature type="region of interest" description="Disordered" evidence="1">
    <location>
        <begin position="302"/>
        <end position="322"/>
    </location>
</feature>
<evidence type="ECO:0000256" key="1">
    <source>
        <dbReference type="SAM" id="MobiDB-lite"/>
    </source>
</evidence>
<dbReference type="Gene3D" id="3.40.30.10">
    <property type="entry name" value="Glutaredoxin"/>
    <property type="match status" value="1"/>
</dbReference>
<evidence type="ECO:0000259" key="2">
    <source>
        <dbReference type="PROSITE" id="PS50404"/>
    </source>
</evidence>
<sequence>MSRGLPGPLVFGVECCYGKYWSDKRPRLCTITVSHYCEKVRWALDAGKIDYTEDAHPPGFHMSWAQKASPDGKTSTPLLKDAGTESKALQESTQILEYLAKQYPSRLGWLFPSDLSAEQQALKAELMEKLDQSLGVEIRAIIYSFCLLEPEGKGETLLAETLKKNTLWGEKIFMGLVMPKVWVLMRKAMQISEEKLAERLETLNSVVSRLDEVLSDGRKFLLGTDHPTVLDITAASLAYPLVTPPQMGEVSMSMECMQPVPRAVEFCEEYRKRPFGFWVLKMYKDYRGATVSLPLLKEFPPSAGEGQGEGEGVVGAPEPLGEEGGDAYKVQICWTGKK</sequence>
<dbReference type="SUPFAM" id="SSF47616">
    <property type="entry name" value="GST C-terminal domain-like"/>
    <property type="match status" value="1"/>
</dbReference>
<proteinExistence type="predicted"/>
<dbReference type="InterPro" id="IPR036282">
    <property type="entry name" value="Glutathione-S-Trfase_C_sf"/>
</dbReference>
<dbReference type="SUPFAM" id="SSF52833">
    <property type="entry name" value="Thioredoxin-like"/>
    <property type="match status" value="1"/>
</dbReference>
<dbReference type="GO" id="GO:0005737">
    <property type="term" value="C:cytoplasm"/>
    <property type="evidence" value="ECO:0007669"/>
    <property type="project" value="TreeGrafter"/>
</dbReference>
<gene>
    <name evidence="3" type="ORF">Cvel_25484</name>
</gene>
<feature type="domain" description="GST N-terminal" evidence="2">
    <location>
        <begin position="24"/>
        <end position="107"/>
    </location>
</feature>
<organism evidence="3">
    <name type="scientific">Chromera velia CCMP2878</name>
    <dbReference type="NCBI Taxonomy" id="1169474"/>
    <lineage>
        <taxon>Eukaryota</taxon>
        <taxon>Sar</taxon>
        <taxon>Alveolata</taxon>
        <taxon>Colpodellida</taxon>
        <taxon>Chromeraceae</taxon>
        <taxon>Chromera</taxon>
    </lineage>
</organism>
<dbReference type="PANTHER" id="PTHR12289:SF41">
    <property type="entry name" value="FAILED AXON CONNECTIONS-RELATED"/>
    <property type="match status" value="1"/>
</dbReference>
<dbReference type="PANTHER" id="PTHR12289">
    <property type="entry name" value="METAXIN RELATED"/>
    <property type="match status" value="1"/>
</dbReference>
<dbReference type="AlphaFoldDB" id="A0A0G4HAA6"/>
<dbReference type="InterPro" id="IPR050931">
    <property type="entry name" value="Mito_Protein_Transport_Metaxin"/>
</dbReference>
<name>A0A0G4HAA6_9ALVE</name>
<dbReference type="VEuPathDB" id="CryptoDB:Cvel_25484"/>
<dbReference type="CDD" id="cd00570">
    <property type="entry name" value="GST_N_family"/>
    <property type="match status" value="1"/>
</dbReference>
<dbReference type="Gene3D" id="1.20.1050.10">
    <property type="match status" value="1"/>
</dbReference>
<dbReference type="PhylomeDB" id="A0A0G4HAA6"/>
<evidence type="ECO:0000313" key="3">
    <source>
        <dbReference type="EMBL" id="CEM40698.1"/>
    </source>
</evidence>